<proteinExistence type="predicted"/>
<protein>
    <recommendedName>
        <fullName evidence="1">DUF7848 domain-containing protein</fullName>
    </recommendedName>
</protein>
<sequence length="94" mass="10288">MTVRSVMRYVKYRFQTDQTAEPEYESVCVTGEDADCGATSPRCTDVAALGAWQITHAKETGHKRFRNELAQYVELVPVDGSACTIVPTRSGGAT</sequence>
<reference evidence="2" key="1">
    <citation type="journal article" date="2014" name="Int. J. Syst. Evol. Microbiol.">
        <title>Complete genome sequence of Corynebacterium casei LMG S-19264T (=DSM 44701T), isolated from a smear-ripened cheese.</title>
        <authorList>
            <consortium name="US DOE Joint Genome Institute (JGI-PGF)"/>
            <person name="Walter F."/>
            <person name="Albersmeier A."/>
            <person name="Kalinowski J."/>
            <person name="Ruckert C."/>
        </authorList>
    </citation>
    <scope>NUCLEOTIDE SEQUENCE</scope>
    <source>
        <strain evidence="2">JCM 4637</strain>
    </source>
</reference>
<dbReference type="AlphaFoldDB" id="A0A919CGE4"/>
<dbReference type="EMBL" id="BMVC01000035">
    <property type="protein sequence ID" value="GHD19655.1"/>
    <property type="molecule type" value="Genomic_DNA"/>
</dbReference>
<dbReference type="RefSeq" id="WP_189828583.1">
    <property type="nucleotide sequence ID" value="NZ_BMVC01000035.1"/>
</dbReference>
<gene>
    <name evidence="2" type="ORF">GCM10010334_83540</name>
</gene>
<evidence type="ECO:0000313" key="2">
    <source>
        <dbReference type="EMBL" id="GHD19655.1"/>
    </source>
</evidence>
<organism evidence="2 3">
    <name type="scientific">Streptomyces finlayi</name>
    <dbReference type="NCBI Taxonomy" id="67296"/>
    <lineage>
        <taxon>Bacteria</taxon>
        <taxon>Bacillati</taxon>
        <taxon>Actinomycetota</taxon>
        <taxon>Actinomycetes</taxon>
        <taxon>Kitasatosporales</taxon>
        <taxon>Streptomycetaceae</taxon>
        <taxon>Streptomyces</taxon>
    </lineage>
</organism>
<evidence type="ECO:0000259" key="1">
    <source>
        <dbReference type="Pfam" id="PF25232"/>
    </source>
</evidence>
<feature type="domain" description="DUF7848" evidence="1">
    <location>
        <begin position="1"/>
        <end position="77"/>
    </location>
</feature>
<comment type="caution">
    <text evidence="2">The sequence shown here is derived from an EMBL/GenBank/DDBJ whole genome shotgun (WGS) entry which is preliminary data.</text>
</comment>
<dbReference type="InterPro" id="IPR057170">
    <property type="entry name" value="DUF7848"/>
</dbReference>
<reference evidence="2" key="2">
    <citation type="submission" date="2020-09" db="EMBL/GenBank/DDBJ databases">
        <authorList>
            <person name="Sun Q."/>
            <person name="Ohkuma M."/>
        </authorList>
    </citation>
    <scope>NUCLEOTIDE SEQUENCE</scope>
    <source>
        <strain evidence="2">JCM 4637</strain>
    </source>
</reference>
<evidence type="ECO:0000313" key="3">
    <source>
        <dbReference type="Proteomes" id="UP000638353"/>
    </source>
</evidence>
<dbReference type="Pfam" id="PF25232">
    <property type="entry name" value="DUF7848"/>
    <property type="match status" value="1"/>
</dbReference>
<accession>A0A919CGE4</accession>
<name>A0A919CGE4_9ACTN</name>
<dbReference type="Proteomes" id="UP000638353">
    <property type="component" value="Unassembled WGS sequence"/>
</dbReference>